<gene>
    <name evidence="4" type="primary">US1</name>
</gene>
<dbReference type="OrthoDB" id="18519at10239"/>
<protein>
    <submittedName>
        <fullName evidence="4">ICP22</fullName>
    </submittedName>
</protein>
<proteinExistence type="inferred from homology"/>
<dbReference type="Proteomes" id="UP000169848">
    <property type="component" value="Segment"/>
</dbReference>
<evidence type="ECO:0000313" key="5">
    <source>
        <dbReference type="Proteomes" id="UP000169848"/>
    </source>
</evidence>
<dbReference type="GO" id="GO:0010468">
    <property type="term" value="P:regulation of gene expression"/>
    <property type="evidence" value="ECO:0007669"/>
    <property type="project" value="InterPro"/>
</dbReference>
<feature type="compositionally biased region" description="Acidic residues" evidence="3">
    <location>
        <begin position="116"/>
        <end position="126"/>
    </location>
</feature>
<evidence type="ECO:0000313" key="4">
    <source>
        <dbReference type="EMBL" id="AMB17026.1"/>
    </source>
</evidence>
<dbReference type="InterPro" id="IPR003403">
    <property type="entry name" value="IE68"/>
</dbReference>
<feature type="compositionally biased region" description="Basic residues" evidence="3">
    <location>
        <begin position="207"/>
        <end position="216"/>
    </location>
</feature>
<dbReference type="GeneID" id="26828107"/>
<sequence>MSPRCSVRPHESVEALLEPGAVQETSDAEEVDSDEEQSEGGESSEEDSSEENSELSDEEFSDGEESSDEDDRRGRTRRQSTKTAVLEFLDLEAIEVGGGSPEYGCEDDYYDRYEVFSEEDSDEGVSEEDHKDALGCGPSDSKLPDLLSDVPEHPANKGESRSNREISEDESICEELVGFRHKRKKWHVVESSSESDEDSDEPESTSKPRKLLKRLRRQVDGEGNIASQRSATSEGRQIVSGPDNQPGEPGASGRRPVKRNPTWSELQQNINQLFRFLRDKPNGRGRIDRLRDVVIDIYLMGYERRRLDPTGWGVLLQTTGHRTDAVRDDIGGVECLVGVPGPTDSLRPLAGKSYGQCGSGGVPETSDIDSDASTVVVNTKGRWKTSGNAARLDEETRVGSPLRDSPRRGELDASPSMATQPWPSMVVADTDSTDLWSQSTGQTFPVFKDTKGCCEIQFPAPRR</sequence>
<organism evidence="4 5">
    <name type="scientific">Macropodid alphaherpesvirus 1</name>
    <dbReference type="NCBI Taxonomy" id="137443"/>
    <lineage>
        <taxon>Viruses</taxon>
        <taxon>Duplodnaviria</taxon>
        <taxon>Heunggongvirae</taxon>
        <taxon>Peploviricota</taxon>
        <taxon>Herviviricetes</taxon>
        <taxon>Herpesvirales</taxon>
        <taxon>Orthoherpesviridae</taxon>
        <taxon>Alphaherpesvirinae</taxon>
        <taxon>Simplexvirus</taxon>
        <taxon>Simplexvirus macropodidalpha1</taxon>
    </lineage>
</organism>
<dbReference type="Pfam" id="PF02479">
    <property type="entry name" value="Herpes_IE68"/>
    <property type="match status" value="1"/>
</dbReference>
<evidence type="ECO:0000256" key="3">
    <source>
        <dbReference type="SAM" id="MobiDB-lite"/>
    </source>
</evidence>
<evidence type="ECO:0000256" key="1">
    <source>
        <dbReference type="ARBA" id="ARBA00007003"/>
    </source>
</evidence>
<keyword evidence="2" id="KW-0244">Early protein</keyword>
<dbReference type="RefSeq" id="YP_009227219.1">
    <property type="nucleotide sequence ID" value="NC_029132.1"/>
</dbReference>
<feature type="region of interest" description="Disordered" evidence="3">
    <location>
        <begin position="386"/>
        <end position="421"/>
    </location>
</feature>
<dbReference type="EMBL" id="KT594769">
    <property type="protein sequence ID" value="AMB17026.1"/>
    <property type="molecule type" value="Genomic_DNA"/>
</dbReference>
<evidence type="ECO:0000256" key="2">
    <source>
        <dbReference type="ARBA" id="ARBA00022518"/>
    </source>
</evidence>
<feature type="compositionally biased region" description="Acidic residues" evidence="3">
    <location>
        <begin position="26"/>
        <end position="69"/>
    </location>
</feature>
<feature type="region of interest" description="Disordered" evidence="3">
    <location>
        <begin position="1"/>
        <end position="260"/>
    </location>
</feature>
<feature type="compositionally biased region" description="Acidic residues" evidence="3">
    <location>
        <begin position="193"/>
        <end position="203"/>
    </location>
</feature>
<accession>A0A0Y0ABY4</accession>
<keyword evidence="5" id="KW-1185">Reference proteome</keyword>
<dbReference type="KEGG" id="vg:26828107"/>
<feature type="compositionally biased region" description="Basic and acidic residues" evidence="3">
    <location>
        <begin position="150"/>
        <end position="166"/>
    </location>
</feature>
<feature type="compositionally biased region" description="Polar residues" evidence="3">
    <location>
        <begin position="225"/>
        <end position="235"/>
    </location>
</feature>
<name>A0A0Y0ABY4_9ALPH</name>
<reference evidence="4 5" key="1">
    <citation type="journal article" date="2016" name="BMC Genomics">
        <title>The first genome sequence of a metatherian herpesvirus: Macropodid herpesvirus 1.</title>
        <authorList>
            <person name="Vaz P.K."/>
            <person name="Mahony T.J."/>
            <person name="Hartley C.A."/>
            <person name="Fowler E.V."/>
            <person name="Ficorilli N."/>
            <person name="Lee S.W."/>
            <person name="Gilkerson J.R."/>
            <person name="Browning G.F."/>
            <person name="Devlin J.M."/>
        </authorList>
    </citation>
    <scope>NUCLEOTIDE SEQUENCE [LARGE SCALE GENOMIC DNA]</scope>
    <source>
        <strain evidence="4">MaHV1.3076/08</strain>
    </source>
</reference>
<comment type="similarity">
    <text evidence="1">Belongs to the herpesviridae ICP22 family.</text>
</comment>